<keyword evidence="3" id="KW-0812">Transmembrane</keyword>
<dbReference type="Pfam" id="PF00201">
    <property type="entry name" value="UDPGT"/>
    <property type="match status" value="1"/>
</dbReference>
<keyword evidence="3" id="KW-0472">Membrane</keyword>
<dbReference type="InterPro" id="IPR002213">
    <property type="entry name" value="UDP_glucos_trans"/>
</dbReference>
<evidence type="ECO:0000256" key="1">
    <source>
        <dbReference type="ARBA" id="ARBA00009995"/>
    </source>
</evidence>
<dbReference type="InterPro" id="IPR050481">
    <property type="entry name" value="UDP-glycosyltransf_plant"/>
</dbReference>
<dbReference type="PANTHER" id="PTHR48049">
    <property type="entry name" value="GLYCOSYLTRANSFERASE"/>
    <property type="match status" value="1"/>
</dbReference>
<feature type="transmembrane region" description="Helical" evidence="3">
    <location>
        <begin position="12"/>
        <end position="33"/>
    </location>
</feature>
<dbReference type="PANTHER" id="PTHR48049:SF138">
    <property type="entry name" value="UDP-GLYCOSYLTRANSFERASE 91C1"/>
    <property type="match status" value="1"/>
</dbReference>
<dbReference type="Proteomes" id="UP001202328">
    <property type="component" value="Unassembled WGS sequence"/>
</dbReference>
<evidence type="ECO:0000256" key="3">
    <source>
        <dbReference type="SAM" id="Phobius"/>
    </source>
</evidence>
<dbReference type="CDD" id="cd03784">
    <property type="entry name" value="GT1_Gtf-like"/>
    <property type="match status" value="1"/>
</dbReference>
<keyword evidence="2" id="KW-0808">Transferase</keyword>
<evidence type="ECO:0000256" key="2">
    <source>
        <dbReference type="ARBA" id="ARBA00022679"/>
    </source>
</evidence>
<evidence type="ECO:0000313" key="5">
    <source>
        <dbReference type="Proteomes" id="UP001202328"/>
    </source>
</evidence>
<accession>A0AAD4TAH5</accession>
<comment type="similarity">
    <text evidence="1">Belongs to the UDP-glycosyltransferase family.</text>
</comment>
<dbReference type="Gene3D" id="3.40.50.2000">
    <property type="entry name" value="Glycogen Phosphorylase B"/>
    <property type="match status" value="2"/>
</dbReference>
<dbReference type="GO" id="GO:0035251">
    <property type="term" value="F:UDP-glucosyltransferase activity"/>
    <property type="evidence" value="ECO:0007669"/>
    <property type="project" value="InterPro"/>
</dbReference>
<dbReference type="AlphaFoldDB" id="A0AAD4TAH5"/>
<dbReference type="SUPFAM" id="SSF53756">
    <property type="entry name" value="UDP-Glycosyltransferase/glycogen phosphorylase"/>
    <property type="match status" value="1"/>
</dbReference>
<evidence type="ECO:0008006" key="6">
    <source>
        <dbReference type="Google" id="ProtNLM"/>
    </source>
</evidence>
<sequence length="484" mass="54545">MDEQKPELEKKLHIVIFPWLAIGHLIPFFHLSVSLAKKGVHISFVSTPKNLQKIPKIPQNLSSFVTLVSIPLTHDPKNLPESAESSNDIPIEKTQYLKKAFDGLESPLTNYLINSKPDYIIHDYASYWVPKISENLGIPCVFFAVFTGSFMGFIGPPEVLLDEVRDRNLKPEDFTTTPKWITFPTDIVYRTHEVLEYFKGAPPQDDQTHNCSDDLENDGYKAVPDTRRFGMVIRASNFIAIRSSVEFESDWLSLLNQLYRKPVIPLGFLPPPPLVENQEEGKNWVEIKTWLDKQRKGSVIYVALGTEAALSQEQVNELAIGLESSGLPFFWVLRKPLNNSEQSLPSGFEDRTSGRGLVYMKWAPQVKILGHPSIGGFLTHCGYNSVIEGLAFGRVLVLLPMLNDQGLNSRLLEGEKVGVEVQRNEQDGSFSSESVAEAVKIAMVADEGQVLRNNAKEMIEIFGNEKLNVSYVNDFIKFLKKHKN</sequence>
<name>A0AAD4TAH5_9MAGN</name>
<keyword evidence="3" id="KW-1133">Transmembrane helix</keyword>
<dbReference type="EMBL" id="JAJJMB010004060">
    <property type="protein sequence ID" value="KAI3944182.1"/>
    <property type="molecule type" value="Genomic_DNA"/>
</dbReference>
<dbReference type="FunFam" id="3.40.50.2000:FF:000037">
    <property type="entry name" value="Glycosyltransferase"/>
    <property type="match status" value="1"/>
</dbReference>
<proteinExistence type="inferred from homology"/>
<gene>
    <name evidence="4" type="ORF">MKW98_016412</name>
</gene>
<evidence type="ECO:0000313" key="4">
    <source>
        <dbReference type="EMBL" id="KAI3944182.1"/>
    </source>
</evidence>
<comment type="caution">
    <text evidence="4">The sequence shown here is derived from an EMBL/GenBank/DDBJ whole genome shotgun (WGS) entry which is preliminary data.</text>
</comment>
<reference evidence="4" key="1">
    <citation type="submission" date="2022-04" db="EMBL/GenBank/DDBJ databases">
        <title>A functionally conserved STORR gene fusion in Papaver species that diverged 16.8 million years ago.</title>
        <authorList>
            <person name="Catania T."/>
        </authorList>
    </citation>
    <scope>NUCLEOTIDE SEQUENCE</scope>
    <source>
        <strain evidence="4">S-188037</strain>
    </source>
</reference>
<keyword evidence="5" id="KW-1185">Reference proteome</keyword>
<organism evidence="4 5">
    <name type="scientific">Papaver atlanticum</name>
    <dbReference type="NCBI Taxonomy" id="357466"/>
    <lineage>
        <taxon>Eukaryota</taxon>
        <taxon>Viridiplantae</taxon>
        <taxon>Streptophyta</taxon>
        <taxon>Embryophyta</taxon>
        <taxon>Tracheophyta</taxon>
        <taxon>Spermatophyta</taxon>
        <taxon>Magnoliopsida</taxon>
        <taxon>Ranunculales</taxon>
        <taxon>Papaveraceae</taxon>
        <taxon>Papaveroideae</taxon>
        <taxon>Papaver</taxon>
    </lineage>
</organism>
<protein>
    <recommendedName>
        <fullName evidence="6">Glycosyltransferase</fullName>
    </recommendedName>
</protein>